<evidence type="ECO:0000259" key="3">
    <source>
        <dbReference type="PROSITE" id="PS50206"/>
    </source>
</evidence>
<dbReference type="AlphaFoldDB" id="A0A3P3VUF9"/>
<dbReference type="InterPro" id="IPR001307">
    <property type="entry name" value="Thiosulphate_STrfase_CS"/>
</dbReference>
<sequence>MSTAVPPFVDWAWVEARRVDTALPQPILADVRWTLAGPKHEEYLAGHLPGAVFVDVDTDLSDPASPERGRHPLPDPIHFATRMGELGIDGTRPVIAYDDEGGVYAARLVWLLRALGHPAAVLDGGIAASPEPHTIEVPTPAPVRFRASPWPAWLIAEADEVADLDDETVLIDARPAERFHGEDTVDPRPGHIPGARSIPTREHLVNGALADLDTLRARFAAIGIERGTPVVSYCGSGVTATHNLLVLEHAGLGVGRLYPGSWSQWSADASRPVVRD</sequence>
<comment type="caution">
    <text evidence="4">The sequence shown here is derived from an EMBL/GenBank/DDBJ whole genome shotgun (WGS) entry which is preliminary data.</text>
</comment>
<feature type="domain" description="Rhodanese" evidence="3">
    <location>
        <begin position="164"/>
        <end position="274"/>
    </location>
</feature>
<dbReference type="EMBL" id="RQVS01000010">
    <property type="protein sequence ID" value="RRJ86310.1"/>
    <property type="molecule type" value="Genomic_DNA"/>
</dbReference>
<dbReference type="InterPro" id="IPR036873">
    <property type="entry name" value="Rhodanese-like_dom_sf"/>
</dbReference>
<dbReference type="InterPro" id="IPR045078">
    <property type="entry name" value="TST/MPST-like"/>
</dbReference>
<protein>
    <submittedName>
        <fullName evidence="4">Sulfurtransferase</fullName>
    </submittedName>
</protein>
<dbReference type="Gene3D" id="3.40.250.10">
    <property type="entry name" value="Rhodanese-like domain"/>
    <property type="match status" value="2"/>
</dbReference>
<dbReference type="PROSITE" id="PS50206">
    <property type="entry name" value="RHODANESE_3"/>
    <property type="match status" value="2"/>
</dbReference>
<dbReference type="CDD" id="cd01449">
    <property type="entry name" value="TST_Repeat_2"/>
    <property type="match status" value="1"/>
</dbReference>
<keyword evidence="5" id="KW-1185">Reference proteome</keyword>
<evidence type="ECO:0000256" key="2">
    <source>
        <dbReference type="ARBA" id="ARBA00022737"/>
    </source>
</evidence>
<dbReference type="PANTHER" id="PTHR11364:SF27">
    <property type="entry name" value="SULFURTRANSFERASE"/>
    <property type="match status" value="1"/>
</dbReference>
<feature type="domain" description="Rhodanese" evidence="3">
    <location>
        <begin position="22"/>
        <end position="137"/>
    </location>
</feature>
<reference evidence="4 5" key="1">
    <citation type="submission" date="2018-11" db="EMBL/GenBank/DDBJ databases">
        <title>YIM 102482-1 draft genome.</title>
        <authorList>
            <person name="Li G."/>
            <person name="Jiang Y."/>
        </authorList>
    </citation>
    <scope>NUCLEOTIDE SEQUENCE [LARGE SCALE GENOMIC DNA]</scope>
    <source>
        <strain evidence="4 5">YIM 102482-1</strain>
    </source>
</reference>
<gene>
    <name evidence="4" type="ORF">EG850_09460</name>
</gene>
<organism evidence="4 5">
    <name type="scientific">Gulosibacter macacae</name>
    <dbReference type="NCBI Taxonomy" id="2488791"/>
    <lineage>
        <taxon>Bacteria</taxon>
        <taxon>Bacillati</taxon>
        <taxon>Actinomycetota</taxon>
        <taxon>Actinomycetes</taxon>
        <taxon>Micrococcales</taxon>
        <taxon>Microbacteriaceae</taxon>
        <taxon>Gulosibacter</taxon>
    </lineage>
</organism>
<evidence type="ECO:0000313" key="5">
    <source>
        <dbReference type="Proteomes" id="UP000274391"/>
    </source>
</evidence>
<keyword evidence="1 4" id="KW-0808">Transferase</keyword>
<dbReference type="Pfam" id="PF00581">
    <property type="entry name" value="Rhodanese"/>
    <property type="match status" value="2"/>
</dbReference>
<proteinExistence type="predicted"/>
<keyword evidence="2" id="KW-0677">Repeat</keyword>
<dbReference type="SMART" id="SM00450">
    <property type="entry name" value="RHOD"/>
    <property type="match status" value="2"/>
</dbReference>
<evidence type="ECO:0000313" key="4">
    <source>
        <dbReference type="EMBL" id="RRJ86310.1"/>
    </source>
</evidence>
<dbReference type="CDD" id="cd01448">
    <property type="entry name" value="TST_Repeat_1"/>
    <property type="match status" value="1"/>
</dbReference>
<dbReference type="OrthoDB" id="9770030at2"/>
<evidence type="ECO:0000256" key="1">
    <source>
        <dbReference type="ARBA" id="ARBA00022679"/>
    </source>
</evidence>
<dbReference type="InterPro" id="IPR001763">
    <property type="entry name" value="Rhodanese-like_dom"/>
</dbReference>
<dbReference type="RefSeq" id="WP_124972847.1">
    <property type="nucleotide sequence ID" value="NZ_RQVS01000010.1"/>
</dbReference>
<dbReference type="PANTHER" id="PTHR11364">
    <property type="entry name" value="THIOSULFATE SULFERTANSFERASE"/>
    <property type="match status" value="1"/>
</dbReference>
<dbReference type="Proteomes" id="UP000274391">
    <property type="component" value="Unassembled WGS sequence"/>
</dbReference>
<dbReference type="GO" id="GO:0004792">
    <property type="term" value="F:thiosulfate-cyanide sulfurtransferase activity"/>
    <property type="evidence" value="ECO:0007669"/>
    <property type="project" value="InterPro"/>
</dbReference>
<accession>A0A3P3VUF9</accession>
<dbReference type="SUPFAM" id="SSF52821">
    <property type="entry name" value="Rhodanese/Cell cycle control phosphatase"/>
    <property type="match status" value="2"/>
</dbReference>
<name>A0A3P3VUF9_9MICO</name>
<dbReference type="PROSITE" id="PS00380">
    <property type="entry name" value="RHODANESE_1"/>
    <property type="match status" value="1"/>
</dbReference>